<keyword evidence="1" id="KW-0175">Coiled coil</keyword>
<comment type="caution">
    <text evidence="2">The sequence shown here is derived from an EMBL/GenBank/DDBJ whole genome shotgun (WGS) entry which is preliminary data.</text>
</comment>
<evidence type="ECO:0000256" key="1">
    <source>
        <dbReference type="SAM" id="Coils"/>
    </source>
</evidence>
<gene>
    <name evidence="2" type="ORF">KME25_05465</name>
</gene>
<sequence>MEFTIVARSTKKAKLIVGILLLTILLSGCRVPIRQGSSLQACRDAEKAVQNAQQQSDEAIQVLSQAKDKNTSKSIAANLQSLQEAEEKAFEKCYKVK</sequence>
<dbReference type="Proteomes" id="UP000753908">
    <property type="component" value="Unassembled WGS sequence"/>
</dbReference>
<reference evidence="2" key="2">
    <citation type="journal article" date="2022" name="Microbiol. Resour. Announc.">
        <title>Metagenome Sequencing to Explore Phylogenomics of Terrestrial Cyanobacteria.</title>
        <authorList>
            <person name="Ward R.D."/>
            <person name="Stajich J.E."/>
            <person name="Johansen J.R."/>
            <person name="Huntemann M."/>
            <person name="Clum A."/>
            <person name="Foster B."/>
            <person name="Foster B."/>
            <person name="Roux S."/>
            <person name="Palaniappan K."/>
            <person name="Varghese N."/>
            <person name="Mukherjee S."/>
            <person name="Reddy T.B.K."/>
            <person name="Daum C."/>
            <person name="Copeland A."/>
            <person name="Chen I.A."/>
            <person name="Ivanova N.N."/>
            <person name="Kyrpides N.C."/>
            <person name="Shapiro N."/>
            <person name="Eloe-Fadrosh E.A."/>
            <person name="Pietrasiak N."/>
        </authorList>
    </citation>
    <scope>NUCLEOTIDE SEQUENCE</scope>
    <source>
        <strain evidence="2">CPER-KK1</strain>
    </source>
</reference>
<name>A0A951PHQ0_9CYAN</name>
<dbReference type="AlphaFoldDB" id="A0A951PHQ0"/>
<proteinExistence type="predicted"/>
<reference evidence="2" key="1">
    <citation type="submission" date="2021-05" db="EMBL/GenBank/DDBJ databases">
        <authorList>
            <person name="Pietrasiak N."/>
            <person name="Ward R."/>
            <person name="Stajich J.E."/>
            <person name="Kurbessoian T."/>
        </authorList>
    </citation>
    <scope>NUCLEOTIDE SEQUENCE</scope>
    <source>
        <strain evidence="2">CPER-KK1</strain>
    </source>
</reference>
<protein>
    <submittedName>
        <fullName evidence="2">Uncharacterized protein</fullName>
    </submittedName>
</protein>
<evidence type="ECO:0000313" key="2">
    <source>
        <dbReference type="EMBL" id="MBW4543876.1"/>
    </source>
</evidence>
<dbReference type="EMBL" id="JAHHIF010000005">
    <property type="protein sequence ID" value="MBW4543876.1"/>
    <property type="molecule type" value="Genomic_DNA"/>
</dbReference>
<organism evidence="2 3">
    <name type="scientific">Symplocastrum torsivum CPER-KK1</name>
    <dbReference type="NCBI Taxonomy" id="450513"/>
    <lineage>
        <taxon>Bacteria</taxon>
        <taxon>Bacillati</taxon>
        <taxon>Cyanobacteriota</taxon>
        <taxon>Cyanophyceae</taxon>
        <taxon>Oscillatoriophycideae</taxon>
        <taxon>Oscillatoriales</taxon>
        <taxon>Microcoleaceae</taxon>
        <taxon>Symplocastrum</taxon>
    </lineage>
</organism>
<accession>A0A951PHQ0</accession>
<evidence type="ECO:0000313" key="3">
    <source>
        <dbReference type="Proteomes" id="UP000753908"/>
    </source>
</evidence>
<feature type="coiled-coil region" evidence="1">
    <location>
        <begin position="42"/>
        <end position="69"/>
    </location>
</feature>